<keyword evidence="2" id="KW-0521">NADP</keyword>
<dbReference type="InterPro" id="IPR016163">
    <property type="entry name" value="Ald_DH_C"/>
</dbReference>
<protein>
    <submittedName>
        <fullName evidence="5">NAD-dependent succinate-semialdehyde dehydrogenase</fullName>
    </submittedName>
</protein>
<dbReference type="CDD" id="cd07100">
    <property type="entry name" value="ALDH_SSADH1_GabD1"/>
    <property type="match status" value="1"/>
</dbReference>
<dbReference type="InterPro" id="IPR016162">
    <property type="entry name" value="Ald_DH_N"/>
</dbReference>
<dbReference type="PANTHER" id="PTHR43217">
    <property type="entry name" value="SUCCINATE SEMIALDEHYDE DEHYDROGENASE [NAD(P)+] SAD"/>
    <property type="match status" value="1"/>
</dbReference>
<reference evidence="6" key="1">
    <citation type="journal article" date="2019" name="Int. J. Syst. Evol. Microbiol.">
        <title>The Global Catalogue of Microorganisms (GCM) 10K type strain sequencing project: providing services to taxonomists for standard genome sequencing and annotation.</title>
        <authorList>
            <consortium name="The Broad Institute Genomics Platform"/>
            <consortium name="The Broad Institute Genome Sequencing Center for Infectious Disease"/>
            <person name="Wu L."/>
            <person name="Ma J."/>
        </authorList>
    </citation>
    <scope>NUCLEOTIDE SEQUENCE [LARGE SCALE GENOMIC DNA]</scope>
    <source>
        <strain evidence="6">CGMCC 1.15772</strain>
    </source>
</reference>
<dbReference type="EMBL" id="JBHSWD010000002">
    <property type="protein sequence ID" value="MFC6592860.1"/>
    <property type="molecule type" value="Genomic_DNA"/>
</dbReference>
<proteinExistence type="inferred from homology"/>
<dbReference type="Gene3D" id="3.40.309.10">
    <property type="entry name" value="Aldehyde Dehydrogenase, Chain A, domain 2"/>
    <property type="match status" value="1"/>
</dbReference>
<comment type="caution">
    <text evidence="5">The sequence shown here is derived from an EMBL/GenBank/DDBJ whole genome shotgun (WGS) entry which is preliminary data.</text>
</comment>
<evidence type="ECO:0000259" key="4">
    <source>
        <dbReference type="Pfam" id="PF00171"/>
    </source>
</evidence>
<evidence type="ECO:0000313" key="6">
    <source>
        <dbReference type="Proteomes" id="UP001596297"/>
    </source>
</evidence>
<sequence>MSMKSVSPQTGQVLQEYATLTPEQLESRLSASQAAFESYRLSSPEDRTRWMMAAADALESRREELAVLATQEMGKTVESARQEVDKCAWVCRYYAEHAAEFLAPQPVQTAAQSAEVRYLPLGPVLAVMPWNFPYWQVFRFAAPTLMAGNTGLLKHASNVPGCALAIEEIFTEAGFPAGVFQTLLIGSRDVEGVLRDPRVRAVSLTGSEGAGRAVAGTAGQEIKPAVMELGGSDPFIVMPSADLDLAVQTAVNARTLNNGQSCIAAKRFLVHTDIYSAFEAKFVEKLAALRLGDPLEEGTDVGPLATASIRDELHEQVQDAVSKGARLLLGGELPSGGAGYHYPVTALADLTPEMQVWSEETFGPVALLFRVRDIDHALEIANGTRFGLSSSAWTQDSAEQERFIRDLDAGATFINAMSVSDPRLAFGGVKASGFGRELGREGILAFVNAKAVSIGMAAGAHHSKTE</sequence>
<evidence type="ECO:0000313" key="5">
    <source>
        <dbReference type="EMBL" id="MFC6592860.1"/>
    </source>
</evidence>
<feature type="domain" description="Aldehyde dehydrogenase" evidence="4">
    <location>
        <begin position="3"/>
        <end position="452"/>
    </location>
</feature>
<dbReference type="InterPro" id="IPR047110">
    <property type="entry name" value="GABD/Sad-like"/>
</dbReference>
<keyword evidence="6" id="KW-1185">Reference proteome</keyword>
<evidence type="ECO:0000256" key="2">
    <source>
        <dbReference type="ARBA" id="ARBA00022857"/>
    </source>
</evidence>
<dbReference type="PANTHER" id="PTHR43217:SF1">
    <property type="entry name" value="SUCCINATE SEMIALDEHYDE DEHYDROGENASE [NAD(P)+] SAD"/>
    <property type="match status" value="1"/>
</dbReference>
<dbReference type="Pfam" id="PF00171">
    <property type="entry name" value="Aldedh"/>
    <property type="match status" value="1"/>
</dbReference>
<evidence type="ECO:0000256" key="3">
    <source>
        <dbReference type="ARBA" id="ARBA00023002"/>
    </source>
</evidence>
<evidence type="ECO:0000256" key="1">
    <source>
        <dbReference type="ARBA" id="ARBA00009986"/>
    </source>
</evidence>
<keyword evidence="3" id="KW-0560">Oxidoreductase</keyword>
<gene>
    <name evidence="5" type="ORF">ACFP81_13215</name>
</gene>
<dbReference type="Proteomes" id="UP001596297">
    <property type="component" value="Unassembled WGS sequence"/>
</dbReference>
<dbReference type="InterPro" id="IPR015590">
    <property type="entry name" value="Aldehyde_DH_dom"/>
</dbReference>
<dbReference type="Gene3D" id="3.40.605.10">
    <property type="entry name" value="Aldehyde Dehydrogenase, Chain A, domain 1"/>
    <property type="match status" value="1"/>
</dbReference>
<dbReference type="RefSeq" id="WP_380083986.1">
    <property type="nucleotide sequence ID" value="NZ_JBHSWD010000002.1"/>
</dbReference>
<dbReference type="InterPro" id="IPR016161">
    <property type="entry name" value="Ald_DH/histidinol_DH"/>
</dbReference>
<name>A0ABW1YEV4_9DEIO</name>
<dbReference type="InterPro" id="IPR044148">
    <property type="entry name" value="ALDH_GabD1-like"/>
</dbReference>
<organism evidence="5 6">
    <name type="scientific">Deinococcus lacus</name>
    <dbReference type="NCBI Taxonomy" id="392561"/>
    <lineage>
        <taxon>Bacteria</taxon>
        <taxon>Thermotogati</taxon>
        <taxon>Deinococcota</taxon>
        <taxon>Deinococci</taxon>
        <taxon>Deinococcales</taxon>
        <taxon>Deinococcaceae</taxon>
        <taxon>Deinococcus</taxon>
    </lineage>
</organism>
<dbReference type="SUPFAM" id="SSF53720">
    <property type="entry name" value="ALDH-like"/>
    <property type="match status" value="1"/>
</dbReference>
<comment type="similarity">
    <text evidence="1">Belongs to the aldehyde dehydrogenase family.</text>
</comment>
<accession>A0ABW1YEV4</accession>